<organism evidence="2 3">
    <name type="scientific">Rickettsia asembonensis</name>
    <dbReference type="NCBI Taxonomy" id="1068590"/>
    <lineage>
        <taxon>Bacteria</taxon>
        <taxon>Pseudomonadati</taxon>
        <taxon>Pseudomonadota</taxon>
        <taxon>Alphaproteobacteria</taxon>
        <taxon>Rickettsiales</taxon>
        <taxon>Rickettsiaceae</taxon>
        <taxon>Rickettsieae</taxon>
        <taxon>Rickettsia</taxon>
        <taxon>spotted fever group</taxon>
    </lineage>
</organism>
<dbReference type="Gene3D" id="1.10.260.40">
    <property type="entry name" value="lambda repressor-like DNA-binding domains"/>
    <property type="match status" value="1"/>
</dbReference>
<dbReference type="SUPFAM" id="SSF47413">
    <property type="entry name" value="lambda repressor-like DNA-binding domains"/>
    <property type="match status" value="1"/>
</dbReference>
<reference evidence="2 3" key="1">
    <citation type="submission" date="2014-12" db="EMBL/GenBank/DDBJ databases">
        <title>Whole genome sequence of Candidatus Rickettsia asemboensis strain NMRCii isolated from cat fleas in west Kenya.</title>
        <authorList>
            <person name="Jima D."/>
            <person name="Luce-Fedrow A."/>
            <person name="Yang Y."/>
            <person name="Maina A.N."/>
            <person name="Snesrud E.C."/>
            <person name="Jarman R.G."/>
            <person name="Richards A.L."/>
            <person name="Hang J."/>
        </authorList>
    </citation>
    <scope>NUCLEOTIDE SEQUENCE [LARGE SCALE GENOMIC DNA]</scope>
    <source>
        <strain evidence="2 3">NMRCii</strain>
    </source>
</reference>
<dbReference type="GO" id="GO:0003677">
    <property type="term" value="F:DNA binding"/>
    <property type="evidence" value="ECO:0007669"/>
    <property type="project" value="UniProtKB-KW"/>
</dbReference>
<protein>
    <submittedName>
        <fullName evidence="2">DNA-binding protein</fullName>
    </submittedName>
</protein>
<gene>
    <name evidence="2" type="ORF">SB78_06525</name>
</gene>
<dbReference type="EMBL" id="JWSW01000077">
    <property type="protein sequence ID" value="KIJ88315.1"/>
    <property type="molecule type" value="Genomic_DNA"/>
</dbReference>
<dbReference type="InterPro" id="IPR010982">
    <property type="entry name" value="Lambda_DNA-bd_dom_sf"/>
</dbReference>
<evidence type="ECO:0000313" key="2">
    <source>
        <dbReference type="EMBL" id="KIJ88315.1"/>
    </source>
</evidence>
<keyword evidence="3" id="KW-1185">Reference proteome</keyword>
<dbReference type="AlphaFoldDB" id="A0A0C2RBW7"/>
<keyword evidence="2" id="KW-0238">DNA-binding</keyword>
<dbReference type="CDD" id="cd00093">
    <property type="entry name" value="HTH_XRE"/>
    <property type="match status" value="1"/>
</dbReference>
<evidence type="ECO:0000313" key="3">
    <source>
        <dbReference type="Proteomes" id="UP000031952"/>
    </source>
</evidence>
<name>A0A0C2RBW7_9RICK</name>
<dbReference type="Proteomes" id="UP000031952">
    <property type="component" value="Unassembled WGS sequence"/>
</dbReference>
<dbReference type="SMART" id="SM00530">
    <property type="entry name" value="HTH_XRE"/>
    <property type="match status" value="1"/>
</dbReference>
<dbReference type="PROSITE" id="PS50943">
    <property type="entry name" value="HTH_CROC1"/>
    <property type="match status" value="1"/>
</dbReference>
<sequence length="163" mass="18896">MNDSIKHPDKLASERLKERCLAVGISQKELGQALDISALQVKKYEEGLSNIPISRLYVFAKVLNTPLKYFFNSSEEEKLKTDDENPSNNKIEYLFKEIESDFLNNIAEEEGQYENDVSFDYKELSRTMERELLSLTRAFTRVQNPNIRKIIIELVRSVSIPCE</sequence>
<comment type="caution">
    <text evidence="2">The sequence shown here is derived from an EMBL/GenBank/DDBJ whole genome shotgun (WGS) entry which is preliminary data.</text>
</comment>
<dbReference type="RefSeq" id="WP_041079537.1">
    <property type="nucleotide sequence ID" value="NZ_JWSW01000077.1"/>
</dbReference>
<dbReference type="Pfam" id="PF01381">
    <property type="entry name" value="HTH_3"/>
    <property type="match status" value="1"/>
</dbReference>
<accession>A0A0C2RBW7</accession>
<proteinExistence type="predicted"/>
<feature type="domain" description="HTH cro/C1-type" evidence="1">
    <location>
        <begin position="16"/>
        <end position="70"/>
    </location>
</feature>
<dbReference type="InterPro" id="IPR001387">
    <property type="entry name" value="Cro/C1-type_HTH"/>
</dbReference>
<evidence type="ECO:0000259" key="1">
    <source>
        <dbReference type="PROSITE" id="PS50943"/>
    </source>
</evidence>